<accession>A0A9E2KQT2</accession>
<reference evidence="2" key="1">
    <citation type="journal article" date="2021" name="PeerJ">
        <title>Extensive microbial diversity within the chicken gut microbiome revealed by metagenomics and culture.</title>
        <authorList>
            <person name="Gilroy R."/>
            <person name="Ravi A."/>
            <person name="Getino M."/>
            <person name="Pursley I."/>
            <person name="Horton D.L."/>
            <person name="Alikhan N.F."/>
            <person name="Baker D."/>
            <person name="Gharbi K."/>
            <person name="Hall N."/>
            <person name="Watson M."/>
            <person name="Adriaenssens E.M."/>
            <person name="Foster-Nyarko E."/>
            <person name="Jarju S."/>
            <person name="Secka A."/>
            <person name="Antonio M."/>
            <person name="Oren A."/>
            <person name="Chaudhuri R.R."/>
            <person name="La Ragione R."/>
            <person name="Hildebrand F."/>
            <person name="Pallen M.J."/>
        </authorList>
    </citation>
    <scope>NUCLEOTIDE SEQUENCE</scope>
    <source>
        <strain evidence="2">F6-686</strain>
    </source>
</reference>
<feature type="transmembrane region" description="Helical" evidence="1">
    <location>
        <begin position="7"/>
        <end position="26"/>
    </location>
</feature>
<evidence type="ECO:0000256" key="1">
    <source>
        <dbReference type="SAM" id="Phobius"/>
    </source>
</evidence>
<gene>
    <name evidence="2" type="ORF">H9806_00240</name>
</gene>
<keyword evidence="1" id="KW-0812">Transmembrane</keyword>
<dbReference type="Proteomes" id="UP000823844">
    <property type="component" value="Unassembled WGS sequence"/>
</dbReference>
<keyword evidence="1" id="KW-0472">Membrane</keyword>
<sequence>MDKKGVIVSAIECLLFIIYFVLYVFWNPSTNIGKAVMIIVGVLLIIWSILTKRYWKKN</sequence>
<evidence type="ECO:0000313" key="3">
    <source>
        <dbReference type="Proteomes" id="UP000823844"/>
    </source>
</evidence>
<feature type="transmembrane region" description="Helical" evidence="1">
    <location>
        <begin position="32"/>
        <end position="50"/>
    </location>
</feature>
<organism evidence="2 3">
    <name type="scientific">Candidatus Lactobacillus pullistercoris</name>
    <dbReference type="NCBI Taxonomy" id="2838636"/>
    <lineage>
        <taxon>Bacteria</taxon>
        <taxon>Bacillati</taxon>
        <taxon>Bacillota</taxon>
        <taxon>Bacilli</taxon>
        <taxon>Lactobacillales</taxon>
        <taxon>Lactobacillaceae</taxon>
        <taxon>Lactobacillus</taxon>
    </lineage>
</organism>
<protein>
    <submittedName>
        <fullName evidence="2">Uncharacterized protein</fullName>
    </submittedName>
</protein>
<keyword evidence="1" id="KW-1133">Transmembrane helix</keyword>
<dbReference type="AlphaFoldDB" id="A0A9E2KQT2"/>
<dbReference type="EMBL" id="JAHLFT010000007">
    <property type="protein sequence ID" value="MBU3827608.1"/>
    <property type="molecule type" value="Genomic_DNA"/>
</dbReference>
<proteinExistence type="predicted"/>
<comment type="caution">
    <text evidence="2">The sequence shown here is derived from an EMBL/GenBank/DDBJ whole genome shotgun (WGS) entry which is preliminary data.</text>
</comment>
<evidence type="ECO:0000313" key="2">
    <source>
        <dbReference type="EMBL" id="MBU3827608.1"/>
    </source>
</evidence>
<name>A0A9E2KQT2_9LACO</name>
<reference evidence="2" key="2">
    <citation type="submission" date="2021-04" db="EMBL/GenBank/DDBJ databases">
        <authorList>
            <person name="Gilroy R."/>
        </authorList>
    </citation>
    <scope>NUCLEOTIDE SEQUENCE</scope>
    <source>
        <strain evidence="2">F6-686</strain>
    </source>
</reference>